<dbReference type="PROSITE" id="PS00010">
    <property type="entry name" value="ASX_HYDROXYL"/>
    <property type="match status" value="1"/>
</dbReference>
<evidence type="ECO:0000256" key="4">
    <source>
        <dbReference type="ARBA" id="ARBA00023157"/>
    </source>
</evidence>
<dbReference type="Gene3D" id="2.10.25.10">
    <property type="entry name" value="Laminin"/>
    <property type="match status" value="1"/>
</dbReference>
<evidence type="ECO:0000256" key="6">
    <source>
        <dbReference type="SAM" id="MobiDB-lite"/>
    </source>
</evidence>
<dbReference type="PANTHER" id="PTHR36191">
    <property type="entry name" value="ENDO/EXONUCLEASE/PHOSPHATASE DOMAIN-CONTAINING PROTEIN-RELATED"/>
    <property type="match status" value="1"/>
</dbReference>
<dbReference type="SMART" id="SM00181">
    <property type="entry name" value="EGF"/>
    <property type="match status" value="1"/>
</dbReference>
<feature type="region of interest" description="Disordered" evidence="6">
    <location>
        <begin position="1"/>
        <end position="38"/>
    </location>
</feature>
<dbReference type="CDD" id="cd00054">
    <property type="entry name" value="EGF_CA"/>
    <property type="match status" value="1"/>
</dbReference>
<dbReference type="EMBL" id="RCHS01000585">
    <property type="protein sequence ID" value="RMX57868.1"/>
    <property type="molecule type" value="Genomic_DNA"/>
</dbReference>
<comment type="caution">
    <text evidence="8">The sequence shown here is derived from an EMBL/GenBank/DDBJ whole genome shotgun (WGS) entry which is preliminary data.</text>
</comment>
<keyword evidence="4" id="KW-1015">Disulfide bond</keyword>
<dbReference type="PROSITE" id="PS50026">
    <property type="entry name" value="EGF_3"/>
    <property type="match status" value="1"/>
</dbReference>
<evidence type="ECO:0000259" key="7">
    <source>
        <dbReference type="PROSITE" id="PS50026"/>
    </source>
</evidence>
<dbReference type="InterPro" id="IPR000152">
    <property type="entry name" value="EGF-type_Asp/Asn_hydroxyl_site"/>
</dbReference>
<dbReference type="InterPro" id="IPR001881">
    <property type="entry name" value="EGF-like_Ca-bd_dom"/>
</dbReference>
<dbReference type="Proteomes" id="UP000275408">
    <property type="component" value="Unassembled WGS sequence"/>
</dbReference>
<evidence type="ECO:0000256" key="5">
    <source>
        <dbReference type="PROSITE-ProRule" id="PRU00076"/>
    </source>
</evidence>
<evidence type="ECO:0000256" key="2">
    <source>
        <dbReference type="ARBA" id="ARBA00022729"/>
    </source>
</evidence>
<evidence type="ECO:0000256" key="3">
    <source>
        <dbReference type="ARBA" id="ARBA00022737"/>
    </source>
</evidence>
<comment type="caution">
    <text evidence="5">Lacks conserved residue(s) required for the propagation of feature annotation.</text>
</comment>
<gene>
    <name evidence="8" type="ORF">pdam_00021408</name>
</gene>
<evidence type="ECO:0000313" key="8">
    <source>
        <dbReference type="EMBL" id="RMX57868.1"/>
    </source>
</evidence>
<keyword evidence="9" id="KW-1185">Reference proteome</keyword>
<keyword evidence="1 5" id="KW-0245">EGF-like domain</keyword>
<evidence type="ECO:0000313" key="9">
    <source>
        <dbReference type="Proteomes" id="UP000275408"/>
    </source>
</evidence>
<keyword evidence="3" id="KW-0677">Repeat</keyword>
<dbReference type="InterPro" id="IPR024731">
    <property type="entry name" value="NELL2-like_EGF"/>
</dbReference>
<evidence type="ECO:0000256" key="1">
    <source>
        <dbReference type="ARBA" id="ARBA00022536"/>
    </source>
</evidence>
<name>A0A3M6UX18_POCDA</name>
<dbReference type="SUPFAM" id="SSF57196">
    <property type="entry name" value="EGF/Laminin"/>
    <property type="match status" value="1"/>
</dbReference>
<organism evidence="8 9">
    <name type="scientific">Pocillopora damicornis</name>
    <name type="common">Cauliflower coral</name>
    <name type="synonym">Millepora damicornis</name>
    <dbReference type="NCBI Taxonomy" id="46731"/>
    <lineage>
        <taxon>Eukaryota</taxon>
        <taxon>Metazoa</taxon>
        <taxon>Cnidaria</taxon>
        <taxon>Anthozoa</taxon>
        <taxon>Hexacorallia</taxon>
        <taxon>Scleractinia</taxon>
        <taxon>Astrocoeniina</taxon>
        <taxon>Pocilloporidae</taxon>
        <taxon>Pocillopora</taxon>
    </lineage>
</organism>
<dbReference type="PROSITE" id="PS01187">
    <property type="entry name" value="EGF_CA"/>
    <property type="match status" value="1"/>
</dbReference>
<dbReference type="PANTHER" id="PTHR36191:SF4">
    <property type="entry name" value="VWFD DOMAIN-CONTAINING PROTEIN"/>
    <property type="match status" value="1"/>
</dbReference>
<reference evidence="8 9" key="1">
    <citation type="journal article" date="2018" name="Sci. Rep.">
        <title>Comparative analysis of the Pocillopora damicornis genome highlights role of immune system in coral evolution.</title>
        <authorList>
            <person name="Cunning R."/>
            <person name="Bay R.A."/>
            <person name="Gillette P."/>
            <person name="Baker A.C."/>
            <person name="Traylor-Knowles N."/>
        </authorList>
    </citation>
    <scope>NUCLEOTIDE SEQUENCE [LARGE SCALE GENOMIC DNA]</scope>
    <source>
        <strain evidence="8">RSMAS</strain>
        <tissue evidence="8">Whole animal</tissue>
    </source>
</reference>
<sequence>MNSGNNGGPPPGAVGGFGGGGGGSEDNDASGGGGGYSGGGSGNSWNQAGGGGGSYCNGEDCSGLTDSDECNAIVSVCDVNADCKNTLGSYYCFCRAGFSGDGHTCKGGKKFYQETYSFHTAMYCESQNRWKRRTLWNYTDVHWSTRYLIKAWGARGGTHSYDYGDNPGTYYGGKGAFREGKFRLNKGTVLNIVDKCELSKRTKEARPEDFVTNSERYYFRRDTKRAILGAIPELSADSCKEIKASEGGEAILMNVPVVYMIATFQRHALTLLDRLAAHVTIRTKGMEDPAVISHQSLTGGDRKVTYDNQDTVCDNGLTGWYRFEGAAGTRMPTSCPPTHRCNSHVPGWINGTHPTQADGQVTRTVCFHWQSDCCYKSSAVKVINCGGYYVYFINGTPWCHLRYCGTD</sequence>
<dbReference type="PROSITE" id="PS01186">
    <property type="entry name" value="EGF_2"/>
    <property type="match status" value="1"/>
</dbReference>
<dbReference type="InterPro" id="IPR000742">
    <property type="entry name" value="EGF"/>
</dbReference>
<feature type="compositionally biased region" description="Gly residues" evidence="6">
    <location>
        <begin position="13"/>
        <end position="38"/>
    </location>
</feature>
<dbReference type="Pfam" id="PF12947">
    <property type="entry name" value="EGF_3"/>
    <property type="match status" value="1"/>
</dbReference>
<dbReference type="OrthoDB" id="5987530at2759"/>
<dbReference type="InterPro" id="IPR057774">
    <property type="entry name" value="D8C_UMOD/GP2/OIT3-like"/>
</dbReference>
<dbReference type="AlphaFoldDB" id="A0A3M6UX18"/>
<dbReference type="FunFam" id="2.10.25.10:FF:000038">
    <property type="entry name" value="Fibrillin 2"/>
    <property type="match status" value="1"/>
</dbReference>
<keyword evidence="2" id="KW-0732">Signal</keyword>
<dbReference type="InterPro" id="IPR018097">
    <property type="entry name" value="EGF_Ca-bd_CS"/>
</dbReference>
<dbReference type="GO" id="GO:0005509">
    <property type="term" value="F:calcium ion binding"/>
    <property type="evidence" value="ECO:0007669"/>
    <property type="project" value="InterPro"/>
</dbReference>
<feature type="domain" description="EGF-like" evidence="7">
    <location>
        <begin position="66"/>
        <end position="106"/>
    </location>
</feature>
<accession>A0A3M6UX18</accession>
<protein>
    <recommendedName>
        <fullName evidence="7">EGF-like domain-containing protein</fullName>
    </recommendedName>
</protein>
<dbReference type="SMART" id="SM00179">
    <property type="entry name" value="EGF_CA"/>
    <property type="match status" value="1"/>
</dbReference>
<dbReference type="Pfam" id="PF23283">
    <property type="entry name" value="D8C_UMOD"/>
    <property type="match status" value="1"/>
</dbReference>
<proteinExistence type="predicted"/>